<dbReference type="InterPro" id="IPR001841">
    <property type="entry name" value="Znf_RING"/>
</dbReference>
<evidence type="ECO:0000259" key="2">
    <source>
        <dbReference type="PROSITE" id="PS50089"/>
    </source>
</evidence>
<dbReference type="InterPro" id="IPR013083">
    <property type="entry name" value="Znf_RING/FYVE/PHD"/>
</dbReference>
<protein>
    <submittedName>
        <fullName evidence="4">Uncharacterized protein</fullName>
    </submittedName>
</protein>
<feature type="domain" description="SWIM-type" evidence="3">
    <location>
        <begin position="54"/>
        <end position="84"/>
    </location>
</feature>
<dbReference type="GO" id="GO:0061630">
    <property type="term" value="F:ubiquitin protein ligase activity"/>
    <property type="evidence" value="ECO:0007669"/>
    <property type="project" value="InterPro"/>
</dbReference>
<reference evidence="4 5" key="2">
    <citation type="journal article" date="2009" name="PLoS ONE">
        <title>An integrated genetic and cytogenetic map of the cucumber genome.</title>
        <authorList>
            <person name="Ren Y."/>
            <person name="Zhang Z."/>
            <person name="Liu J."/>
            <person name="Staub J.E."/>
            <person name="Han Y."/>
            <person name="Cheng Z."/>
            <person name="Li X."/>
            <person name="Lu J."/>
            <person name="Miao H."/>
            <person name="Kang H."/>
            <person name="Xie B."/>
            <person name="Gu X."/>
            <person name="Wang X."/>
            <person name="Du Y."/>
            <person name="Jin W."/>
            <person name="Huang S."/>
        </authorList>
    </citation>
    <scope>NUCLEOTIDE SEQUENCE [LARGE SCALE GENOMIC DNA]</scope>
    <source>
        <strain evidence="5">cv. 9930</strain>
    </source>
</reference>
<evidence type="ECO:0000256" key="1">
    <source>
        <dbReference type="PROSITE-ProRule" id="PRU00175"/>
    </source>
</evidence>
<dbReference type="InterPro" id="IPR039903">
    <property type="entry name" value="Zswim2"/>
</dbReference>
<dbReference type="KEGG" id="csv:101218010"/>
<dbReference type="PROSITE" id="PS50089">
    <property type="entry name" value="ZF_RING_2"/>
    <property type="match status" value="1"/>
</dbReference>
<reference evidence="4 5" key="4">
    <citation type="journal article" date="2011" name="BMC Genomics">
        <title>RNA-Seq improves annotation of protein-coding genes in the cucumber genome.</title>
        <authorList>
            <person name="Li Z."/>
            <person name="Zhang Z."/>
            <person name="Yan P."/>
            <person name="Huang S."/>
            <person name="Fei Z."/>
            <person name="Lin K."/>
        </authorList>
    </citation>
    <scope>NUCLEOTIDE SEQUENCE [LARGE SCALE GENOMIC DNA]</scope>
    <source>
        <strain evidence="5">cv. 9930</strain>
    </source>
</reference>
<keyword evidence="5" id="KW-1185">Reference proteome</keyword>
<proteinExistence type="predicted"/>
<keyword evidence="1" id="KW-0863">Zinc-finger</keyword>
<accession>A0A0A0LS10</accession>
<gene>
    <name evidence="4" type="ORF">Csa_2G373540</name>
</gene>
<feature type="domain" description="RING-type" evidence="2">
    <location>
        <begin position="156"/>
        <end position="202"/>
    </location>
</feature>
<dbReference type="Proteomes" id="UP000029981">
    <property type="component" value="Chromosome 2"/>
</dbReference>
<evidence type="ECO:0000313" key="5">
    <source>
        <dbReference type="Proteomes" id="UP000029981"/>
    </source>
</evidence>
<dbReference type="Pfam" id="PF13639">
    <property type="entry name" value="zf-RING_2"/>
    <property type="match status" value="1"/>
</dbReference>
<evidence type="ECO:0000259" key="3">
    <source>
        <dbReference type="PROSITE" id="PS50966"/>
    </source>
</evidence>
<sequence>MESVASTSSPHSVPRFKPSQPVADRIVRALHHHLRLLHRSGSNFFVLGATGNVYIVSLSSTPSCTCPDRITPCKHILFIYLQALGLSLDDVCLRRRTLRPCQLNRLLAAPIMLKSLAEIGLRKVFHQQFFQVNDRAASSSSSSSVTVEDMEDGSACPVCLDDMKKKDRVVACSTCRNLVHEDCFTRWKRSKGRRNVSCVVCRARWKDTKDEQQKYLNLSAYIINEHDTIDATLYNSNNNNNNNT</sequence>
<dbReference type="PROSITE" id="PS50966">
    <property type="entry name" value="ZF_SWIM"/>
    <property type="match status" value="1"/>
</dbReference>
<keyword evidence="1" id="KW-0862">Zinc</keyword>
<dbReference type="GO" id="GO:0008270">
    <property type="term" value="F:zinc ion binding"/>
    <property type="evidence" value="ECO:0007669"/>
    <property type="project" value="UniProtKB-KW"/>
</dbReference>
<dbReference type="EMBL" id="CM002923">
    <property type="protein sequence ID" value="KGN62811.1"/>
    <property type="molecule type" value="Genomic_DNA"/>
</dbReference>
<dbReference type="PANTHER" id="PTHR21540:SF0">
    <property type="entry name" value="PHD FAMILY PROTEIN"/>
    <property type="match status" value="1"/>
</dbReference>
<dbReference type="InterPro" id="IPR007527">
    <property type="entry name" value="Znf_SWIM"/>
</dbReference>
<dbReference type="PANTHER" id="PTHR21540">
    <property type="entry name" value="RING FINGER AND SWIM DOMAIN-CONTAINING PROTEIN 2"/>
    <property type="match status" value="1"/>
</dbReference>
<dbReference type="Pfam" id="PF04434">
    <property type="entry name" value="SWIM"/>
    <property type="match status" value="1"/>
</dbReference>
<keyword evidence="1" id="KW-0479">Metal-binding</keyword>
<dbReference type="Gene3D" id="3.30.40.10">
    <property type="entry name" value="Zinc/RING finger domain, C3HC4 (zinc finger)"/>
    <property type="match status" value="1"/>
</dbReference>
<dbReference type="eggNOG" id="ENOG502RZA9">
    <property type="taxonomic scope" value="Eukaryota"/>
</dbReference>
<evidence type="ECO:0000313" key="4">
    <source>
        <dbReference type="EMBL" id="KGN62811.1"/>
    </source>
</evidence>
<reference evidence="4 5" key="3">
    <citation type="journal article" date="2010" name="BMC Genomics">
        <title>Transcriptome sequencing and comparative analysis of cucumber flowers with different sex types.</title>
        <authorList>
            <person name="Guo S."/>
            <person name="Zheng Y."/>
            <person name="Joung J.G."/>
            <person name="Liu S."/>
            <person name="Zhang Z."/>
            <person name="Crasta O.R."/>
            <person name="Sobral B.W."/>
            <person name="Xu Y."/>
            <person name="Huang S."/>
            <person name="Fei Z."/>
        </authorList>
    </citation>
    <scope>NUCLEOTIDE SEQUENCE [LARGE SCALE GENOMIC DNA]</scope>
    <source>
        <strain evidence="5">cv. 9930</strain>
    </source>
</reference>
<dbReference type="AlphaFoldDB" id="A0A0A0LS10"/>
<dbReference type="SUPFAM" id="SSF57850">
    <property type="entry name" value="RING/U-box"/>
    <property type="match status" value="1"/>
</dbReference>
<organism evidence="4 5">
    <name type="scientific">Cucumis sativus</name>
    <name type="common">Cucumber</name>
    <dbReference type="NCBI Taxonomy" id="3659"/>
    <lineage>
        <taxon>Eukaryota</taxon>
        <taxon>Viridiplantae</taxon>
        <taxon>Streptophyta</taxon>
        <taxon>Embryophyta</taxon>
        <taxon>Tracheophyta</taxon>
        <taxon>Spermatophyta</taxon>
        <taxon>Magnoliopsida</taxon>
        <taxon>eudicotyledons</taxon>
        <taxon>Gunneridae</taxon>
        <taxon>Pentapetalae</taxon>
        <taxon>rosids</taxon>
        <taxon>fabids</taxon>
        <taxon>Cucurbitales</taxon>
        <taxon>Cucurbitaceae</taxon>
        <taxon>Benincaseae</taxon>
        <taxon>Cucumis</taxon>
    </lineage>
</organism>
<name>A0A0A0LS10_CUCSA</name>
<dbReference type="OMA" id="ICVVCRA"/>
<dbReference type="OrthoDB" id="2122982at2759"/>
<reference evidence="4 5" key="1">
    <citation type="journal article" date="2009" name="Nat. Genet.">
        <title>The genome of the cucumber, Cucumis sativus L.</title>
        <authorList>
            <person name="Huang S."/>
            <person name="Li R."/>
            <person name="Zhang Z."/>
            <person name="Li L."/>
            <person name="Gu X."/>
            <person name="Fan W."/>
            <person name="Lucas W.J."/>
            <person name="Wang X."/>
            <person name="Xie B."/>
            <person name="Ni P."/>
            <person name="Ren Y."/>
            <person name="Zhu H."/>
            <person name="Li J."/>
            <person name="Lin K."/>
            <person name="Jin W."/>
            <person name="Fei Z."/>
            <person name="Li G."/>
            <person name="Staub J."/>
            <person name="Kilian A."/>
            <person name="van der Vossen E.A."/>
            <person name="Wu Y."/>
            <person name="Guo J."/>
            <person name="He J."/>
            <person name="Jia Z."/>
            <person name="Ren Y."/>
            <person name="Tian G."/>
            <person name="Lu Y."/>
            <person name="Ruan J."/>
            <person name="Qian W."/>
            <person name="Wang M."/>
            <person name="Huang Q."/>
            <person name="Li B."/>
            <person name="Xuan Z."/>
            <person name="Cao J."/>
            <person name="Asan"/>
            <person name="Wu Z."/>
            <person name="Zhang J."/>
            <person name="Cai Q."/>
            <person name="Bai Y."/>
            <person name="Zhao B."/>
            <person name="Han Y."/>
            <person name="Li Y."/>
            <person name="Li X."/>
            <person name="Wang S."/>
            <person name="Shi Q."/>
            <person name="Liu S."/>
            <person name="Cho W.K."/>
            <person name="Kim J.Y."/>
            <person name="Xu Y."/>
            <person name="Heller-Uszynska K."/>
            <person name="Miao H."/>
            <person name="Cheng Z."/>
            <person name="Zhang S."/>
            <person name="Wu J."/>
            <person name="Yang Y."/>
            <person name="Kang H."/>
            <person name="Li M."/>
            <person name="Liang H."/>
            <person name="Ren X."/>
            <person name="Shi Z."/>
            <person name="Wen M."/>
            <person name="Jian M."/>
            <person name="Yang H."/>
            <person name="Zhang G."/>
            <person name="Yang Z."/>
            <person name="Chen R."/>
            <person name="Liu S."/>
            <person name="Li J."/>
            <person name="Ma L."/>
            <person name="Liu H."/>
            <person name="Zhou Y."/>
            <person name="Zhao J."/>
            <person name="Fang X."/>
            <person name="Li G."/>
            <person name="Fang L."/>
            <person name="Li Y."/>
            <person name="Liu D."/>
            <person name="Zheng H."/>
            <person name="Zhang Y."/>
            <person name="Qin N."/>
            <person name="Li Z."/>
            <person name="Yang G."/>
            <person name="Yang S."/>
            <person name="Bolund L."/>
            <person name="Kristiansen K."/>
            <person name="Zheng H."/>
            <person name="Li S."/>
            <person name="Zhang X."/>
            <person name="Yang H."/>
            <person name="Wang J."/>
            <person name="Sun R."/>
            <person name="Zhang B."/>
            <person name="Jiang S."/>
            <person name="Wang J."/>
            <person name="Du Y."/>
            <person name="Li S."/>
        </authorList>
    </citation>
    <scope>NUCLEOTIDE SEQUENCE [LARGE SCALE GENOMIC DNA]</scope>
    <source>
        <strain evidence="5">cv. 9930</strain>
    </source>
</reference>
<dbReference type="Gramene" id="KGN62811">
    <property type="protein sequence ID" value="KGN62811"/>
    <property type="gene ID" value="Csa_2G373540"/>
</dbReference>